<evidence type="ECO:0000259" key="12">
    <source>
        <dbReference type="PROSITE" id="PS50157"/>
    </source>
</evidence>
<keyword evidence="7" id="KW-0238">DNA-binding</keyword>
<feature type="domain" description="C2H2-type" evidence="12">
    <location>
        <begin position="760"/>
        <end position="787"/>
    </location>
</feature>
<feature type="region of interest" description="Disordered" evidence="11">
    <location>
        <begin position="1004"/>
        <end position="1065"/>
    </location>
</feature>
<protein>
    <recommendedName>
        <fullName evidence="12">C2H2-type domain-containing protein</fullName>
    </recommendedName>
</protein>
<evidence type="ECO:0000256" key="8">
    <source>
        <dbReference type="ARBA" id="ARBA00023163"/>
    </source>
</evidence>
<feature type="domain" description="C2H2-type" evidence="12">
    <location>
        <begin position="901"/>
        <end position="925"/>
    </location>
</feature>
<keyword evidence="14" id="KW-1185">Reference proteome</keyword>
<keyword evidence="6" id="KW-0805">Transcription regulation</keyword>
<keyword evidence="2" id="KW-0479">Metal-binding</keyword>
<keyword evidence="4 10" id="KW-0863">Zinc-finger</keyword>
<accession>A0AAE0SW56</accession>
<gene>
    <name evidence="13" type="ORF">CHS0354_037578</name>
</gene>
<dbReference type="GO" id="GO:0008270">
    <property type="term" value="F:zinc ion binding"/>
    <property type="evidence" value="ECO:0007669"/>
    <property type="project" value="UniProtKB-KW"/>
</dbReference>
<dbReference type="PROSITE" id="PS50157">
    <property type="entry name" value="ZINC_FINGER_C2H2_2"/>
    <property type="match status" value="7"/>
</dbReference>
<dbReference type="Pfam" id="PF00096">
    <property type="entry name" value="zf-C2H2"/>
    <property type="match status" value="5"/>
</dbReference>
<evidence type="ECO:0000313" key="14">
    <source>
        <dbReference type="Proteomes" id="UP001195483"/>
    </source>
</evidence>
<dbReference type="InterPro" id="IPR013087">
    <property type="entry name" value="Znf_C2H2_type"/>
</dbReference>
<reference evidence="13" key="3">
    <citation type="submission" date="2023-05" db="EMBL/GenBank/DDBJ databases">
        <authorList>
            <person name="Smith C.H."/>
        </authorList>
    </citation>
    <scope>NUCLEOTIDE SEQUENCE</scope>
    <source>
        <strain evidence="13">CHS0354</strain>
        <tissue evidence="13">Mantle</tissue>
    </source>
</reference>
<dbReference type="AlphaFoldDB" id="A0AAE0SW56"/>
<reference evidence="13" key="1">
    <citation type="journal article" date="2021" name="Genome Biol. Evol.">
        <title>A High-Quality Reference Genome for a Parasitic Bivalve with Doubly Uniparental Inheritance (Bivalvia: Unionida).</title>
        <authorList>
            <person name="Smith C.H."/>
        </authorList>
    </citation>
    <scope>NUCLEOTIDE SEQUENCE</scope>
    <source>
        <strain evidence="13">CHS0354</strain>
    </source>
</reference>
<dbReference type="FunFam" id="3.30.160.60:FF:000184">
    <property type="entry name" value="Zinc finger protein 333"/>
    <property type="match status" value="1"/>
</dbReference>
<feature type="domain" description="C2H2-type" evidence="12">
    <location>
        <begin position="873"/>
        <end position="900"/>
    </location>
</feature>
<dbReference type="GO" id="GO:0000977">
    <property type="term" value="F:RNA polymerase II transcription regulatory region sequence-specific DNA binding"/>
    <property type="evidence" value="ECO:0007669"/>
    <property type="project" value="TreeGrafter"/>
</dbReference>
<keyword evidence="3" id="KW-0677">Repeat</keyword>
<feature type="compositionally biased region" description="Polar residues" evidence="11">
    <location>
        <begin position="151"/>
        <end position="166"/>
    </location>
</feature>
<feature type="compositionally biased region" description="Polar residues" evidence="11">
    <location>
        <begin position="259"/>
        <end position="268"/>
    </location>
</feature>
<comment type="subcellular location">
    <subcellularLocation>
        <location evidence="1">Nucleus</location>
    </subcellularLocation>
</comment>
<evidence type="ECO:0000256" key="2">
    <source>
        <dbReference type="ARBA" id="ARBA00022723"/>
    </source>
</evidence>
<dbReference type="EMBL" id="JAEAOA010002198">
    <property type="protein sequence ID" value="KAK3598628.1"/>
    <property type="molecule type" value="Genomic_DNA"/>
</dbReference>
<keyword evidence="5" id="KW-0862">Zinc</keyword>
<evidence type="ECO:0000256" key="4">
    <source>
        <dbReference type="ARBA" id="ARBA00022771"/>
    </source>
</evidence>
<organism evidence="13 14">
    <name type="scientific">Potamilus streckersoni</name>
    <dbReference type="NCBI Taxonomy" id="2493646"/>
    <lineage>
        <taxon>Eukaryota</taxon>
        <taxon>Metazoa</taxon>
        <taxon>Spiralia</taxon>
        <taxon>Lophotrochozoa</taxon>
        <taxon>Mollusca</taxon>
        <taxon>Bivalvia</taxon>
        <taxon>Autobranchia</taxon>
        <taxon>Heteroconchia</taxon>
        <taxon>Palaeoheterodonta</taxon>
        <taxon>Unionida</taxon>
        <taxon>Unionoidea</taxon>
        <taxon>Unionidae</taxon>
        <taxon>Ambleminae</taxon>
        <taxon>Lampsilini</taxon>
        <taxon>Potamilus</taxon>
    </lineage>
</organism>
<dbReference type="FunFam" id="3.30.160.60:FF:000064">
    <property type="entry name" value="Early growth response protein 3"/>
    <property type="match status" value="1"/>
</dbReference>
<comment type="caution">
    <text evidence="13">The sequence shown here is derived from an EMBL/GenBank/DDBJ whole genome shotgun (WGS) entry which is preliminary data.</text>
</comment>
<evidence type="ECO:0000256" key="11">
    <source>
        <dbReference type="SAM" id="MobiDB-lite"/>
    </source>
</evidence>
<dbReference type="GO" id="GO:0005634">
    <property type="term" value="C:nucleus"/>
    <property type="evidence" value="ECO:0007669"/>
    <property type="project" value="UniProtKB-SubCell"/>
</dbReference>
<dbReference type="SUPFAM" id="SSF57667">
    <property type="entry name" value="beta-beta-alpha zinc fingers"/>
    <property type="match status" value="3"/>
</dbReference>
<feature type="domain" description="C2H2-type" evidence="12">
    <location>
        <begin position="932"/>
        <end position="960"/>
    </location>
</feature>
<feature type="region of interest" description="Disordered" evidence="11">
    <location>
        <begin position="150"/>
        <end position="269"/>
    </location>
</feature>
<feature type="compositionally biased region" description="Acidic residues" evidence="11">
    <location>
        <begin position="1031"/>
        <end position="1041"/>
    </location>
</feature>
<dbReference type="InterPro" id="IPR036236">
    <property type="entry name" value="Znf_C2H2_sf"/>
</dbReference>
<keyword evidence="8" id="KW-0804">Transcription</keyword>
<proteinExistence type="predicted"/>
<dbReference type="PANTHER" id="PTHR24409:SF295">
    <property type="entry name" value="AZ2-RELATED"/>
    <property type="match status" value="1"/>
</dbReference>
<evidence type="ECO:0000313" key="13">
    <source>
        <dbReference type="EMBL" id="KAK3598628.1"/>
    </source>
</evidence>
<name>A0AAE0SW56_9BIVA</name>
<reference evidence="13" key="2">
    <citation type="journal article" date="2021" name="Genome Biol. Evol.">
        <title>Developing a high-quality reference genome for a parasitic bivalve with doubly uniparental inheritance (Bivalvia: Unionida).</title>
        <authorList>
            <person name="Smith C.H."/>
        </authorList>
    </citation>
    <scope>NUCLEOTIDE SEQUENCE</scope>
    <source>
        <strain evidence="13">CHS0354</strain>
        <tissue evidence="13">Mantle</tissue>
    </source>
</reference>
<evidence type="ECO:0000256" key="9">
    <source>
        <dbReference type="ARBA" id="ARBA00023242"/>
    </source>
</evidence>
<sequence>METGDETQESRLSTILDFLITKAFHTDLGNNANNTRDRPECADAVLLESLTLLKDHPRNAAQFKIQSDSEGENKLKKGEIKLTFPKVSTDGANSALGMEDKRRSKFPGLSSLLKLHWDAQKDRVVKQMREESGRGKEIVDTPVIPFKIAKRQSSGVSKRTHSTMASNEAVDSEDGSSSLSHESDAASNMQESKFEENLHESSLSEDESNREFGSLVIDFENGGKSPDHSPMIKKLKVSHTPSQRENDGNNVYSDKDNVENSCNKTGNVKKSLRIATRKQKKNKDNVRNKDEVRKLEGSDKDIRSLIVPTGVIIPNKNLCWQPPLFIKEVTNVSCNAEKSGKSTVRLNPLQTENNFEAGTSQSDVTLSGIPATMMLNIDDNMRAAVLSGARSIVAKLQIIPGLSNQITPISMTVTSANTMVTPVAEKLVGSASLVTDEAAFAKATSKTPVTLASKPDAQAIVSQHFSRVLASVPVAFVNSQSLNSTNTVFSSHTPKTSISICQAIVSSAIPLTNNIVNADGDFPIATTSSPSIPVTSVPVSTTIPVPSMPWKHMVGCPMPAFPDLFTSKSEGLGSKELASPVLVFPAVTSIESKETVGRQEGTTTSPKPTTIDKGKCFLKSAMKVKDNCLPNAVASNKETLKIDSLKSFSVDTVGYKQLPSKKHKNRKELVNKEKDEEKPDLLTKKDVEPVMNDKKNKANSTILKALSRPLAQSIAEALSSPPLFSSIDLVPARETDVQEHESCPQFMEKINRDGKDLVAWKCSLCNKMFSRNYTYKRHLATHMGDRPYVCKTCGKGFTDKRYLYKHMRWHTGDKLLFCNVCQRPFSDESGLKKHSRLHSGENMCHCETCGKMFSDKSTLRRHLLNVHQGVKPFKCGLCDLSFVFRSHLEDHMRRHTGEKPYLCKFCSRGFAQIGTRNRHEKGHSGWGVERKYMCLLCQQIFPHPNTLKKHYNECHAMDQIKSKTEGAVAEKFEDEDFEEVDINDIAKELKDEIDTVAKTYLKDSSNTDSSVDEHGATTEEDDTDNSGSDDCSSDDMDESSDGDSSQPKEEYQKPVAFKQEPMDLE</sequence>
<evidence type="ECO:0000256" key="5">
    <source>
        <dbReference type="ARBA" id="ARBA00022833"/>
    </source>
</evidence>
<dbReference type="Gene3D" id="3.30.160.60">
    <property type="entry name" value="Classic Zinc Finger"/>
    <property type="match status" value="6"/>
</dbReference>
<evidence type="ECO:0000256" key="6">
    <source>
        <dbReference type="ARBA" id="ARBA00023015"/>
    </source>
</evidence>
<evidence type="ECO:0000256" key="7">
    <source>
        <dbReference type="ARBA" id="ARBA00023125"/>
    </source>
</evidence>
<dbReference type="PANTHER" id="PTHR24409">
    <property type="entry name" value="ZINC FINGER PROTEIN 142"/>
    <property type="match status" value="1"/>
</dbReference>
<evidence type="ECO:0000256" key="1">
    <source>
        <dbReference type="ARBA" id="ARBA00004123"/>
    </source>
</evidence>
<dbReference type="Proteomes" id="UP001195483">
    <property type="component" value="Unassembled WGS sequence"/>
</dbReference>
<feature type="compositionally biased region" description="Basic and acidic residues" evidence="11">
    <location>
        <begin position="242"/>
        <end position="258"/>
    </location>
</feature>
<dbReference type="PROSITE" id="PS00028">
    <property type="entry name" value="ZINC_FINGER_C2H2_1"/>
    <property type="match status" value="7"/>
</dbReference>
<feature type="domain" description="C2H2-type" evidence="12">
    <location>
        <begin position="816"/>
        <end position="843"/>
    </location>
</feature>
<evidence type="ECO:0000256" key="10">
    <source>
        <dbReference type="PROSITE-ProRule" id="PRU00042"/>
    </source>
</evidence>
<evidence type="ECO:0000256" key="3">
    <source>
        <dbReference type="ARBA" id="ARBA00022737"/>
    </source>
</evidence>
<feature type="domain" description="C2H2-type" evidence="12">
    <location>
        <begin position="844"/>
        <end position="872"/>
    </location>
</feature>
<feature type="domain" description="C2H2-type" evidence="12">
    <location>
        <begin position="788"/>
        <end position="815"/>
    </location>
</feature>
<keyword evidence="9" id="KW-0539">Nucleus</keyword>
<dbReference type="SMART" id="SM00355">
    <property type="entry name" value="ZnF_C2H2"/>
    <property type="match status" value="7"/>
</dbReference>
<dbReference type="GO" id="GO:0000981">
    <property type="term" value="F:DNA-binding transcription factor activity, RNA polymerase II-specific"/>
    <property type="evidence" value="ECO:0007669"/>
    <property type="project" value="TreeGrafter"/>
</dbReference>